<evidence type="ECO:0000313" key="3">
    <source>
        <dbReference type="Proteomes" id="UP000274822"/>
    </source>
</evidence>
<keyword evidence="3" id="KW-1185">Reference proteome</keyword>
<proteinExistence type="predicted"/>
<evidence type="ECO:0000313" key="2">
    <source>
        <dbReference type="EMBL" id="RUS33113.1"/>
    </source>
</evidence>
<dbReference type="AlphaFoldDB" id="A0A433QTJ9"/>
<dbReference type="Proteomes" id="UP000274822">
    <property type="component" value="Unassembled WGS sequence"/>
</dbReference>
<reference evidence="2 3" key="1">
    <citation type="journal article" date="2018" name="New Phytol.">
        <title>Phylogenomics of Endogonaceae and evolution of mycorrhizas within Mucoromycota.</title>
        <authorList>
            <person name="Chang Y."/>
            <person name="Desiro A."/>
            <person name="Na H."/>
            <person name="Sandor L."/>
            <person name="Lipzen A."/>
            <person name="Clum A."/>
            <person name="Barry K."/>
            <person name="Grigoriev I.V."/>
            <person name="Martin F.M."/>
            <person name="Stajich J.E."/>
            <person name="Smith M.E."/>
            <person name="Bonito G."/>
            <person name="Spatafora J.W."/>
        </authorList>
    </citation>
    <scope>NUCLEOTIDE SEQUENCE [LARGE SCALE GENOMIC DNA]</scope>
    <source>
        <strain evidence="2 3">AD002</strain>
    </source>
</reference>
<accession>A0A433QTJ9</accession>
<evidence type="ECO:0000256" key="1">
    <source>
        <dbReference type="SAM" id="MobiDB-lite"/>
    </source>
</evidence>
<gene>
    <name evidence="2" type="ORF">BC938DRAFT_473029</name>
</gene>
<protein>
    <submittedName>
        <fullName evidence="2">Uncharacterized protein</fullName>
    </submittedName>
</protein>
<sequence>MQAQSALPLLSPPPRYPDPALRASPPRHLQVGLSLEDTALSPTDQYLQRRLSVGLSVAKHL</sequence>
<name>A0A433QTJ9_9FUNG</name>
<feature type="region of interest" description="Disordered" evidence="1">
    <location>
        <begin position="1"/>
        <end position="29"/>
    </location>
</feature>
<comment type="caution">
    <text evidence="2">The sequence shown here is derived from an EMBL/GenBank/DDBJ whole genome shotgun (WGS) entry which is preliminary data.</text>
</comment>
<dbReference type="EMBL" id="RBNJ01001480">
    <property type="protein sequence ID" value="RUS33113.1"/>
    <property type="molecule type" value="Genomic_DNA"/>
</dbReference>
<organism evidence="2 3">
    <name type="scientific">Jimgerdemannia flammicorona</name>
    <dbReference type="NCBI Taxonomy" id="994334"/>
    <lineage>
        <taxon>Eukaryota</taxon>
        <taxon>Fungi</taxon>
        <taxon>Fungi incertae sedis</taxon>
        <taxon>Mucoromycota</taxon>
        <taxon>Mucoromycotina</taxon>
        <taxon>Endogonomycetes</taxon>
        <taxon>Endogonales</taxon>
        <taxon>Endogonaceae</taxon>
        <taxon>Jimgerdemannia</taxon>
    </lineage>
</organism>